<evidence type="ECO:0000256" key="1">
    <source>
        <dbReference type="ARBA" id="ARBA00011073"/>
    </source>
</evidence>
<dbReference type="PRINTS" id="PR00723">
    <property type="entry name" value="SUBTILISIN"/>
</dbReference>
<accession>A0ABU3QHT9</accession>
<dbReference type="SUPFAM" id="SSF69318">
    <property type="entry name" value="Integrin alpha N-terminal domain"/>
    <property type="match status" value="1"/>
</dbReference>
<evidence type="ECO:0000256" key="7">
    <source>
        <dbReference type="ARBA" id="ARBA00023180"/>
    </source>
</evidence>
<dbReference type="Gene3D" id="3.40.50.200">
    <property type="entry name" value="Peptidase S8/S53 domain"/>
    <property type="match status" value="1"/>
</dbReference>
<gene>
    <name evidence="11" type="ORF">RND61_09400</name>
</gene>
<name>A0ABU3QHT9_9ACTN</name>
<dbReference type="PROSITE" id="PS00136">
    <property type="entry name" value="SUBTILASE_ASP"/>
    <property type="match status" value="1"/>
</dbReference>
<dbReference type="InterPro" id="IPR015500">
    <property type="entry name" value="Peptidase_S8_subtilisin-rel"/>
</dbReference>
<keyword evidence="7" id="KW-0325">Glycoprotein</keyword>
<evidence type="ECO:0000256" key="9">
    <source>
        <dbReference type="RuleBase" id="RU003355"/>
    </source>
</evidence>
<dbReference type="PROSITE" id="PS51470">
    <property type="entry name" value="FG_GAP"/>
    <property type="match status" value="1"/>
</dbReference>
<dbReference type="PROSITE" id="PS00137">
    <property type="entry name" value="SUBTILASE_HIS"/>
    <property type="match status" value="1"/>
</dbReference>
<evidence type="ECO:0000313" key="11">
    <source>
        <dbReference type="EMBL" id="MDT9682289.1"/>
    </source>
</evidence>
<proteinExistence type="inferred from homology"/>
<dbReference type="InterPro" id="IPR013519">
    <property type="entry name" value="Int_alpha_beta-p"/>
</dbReference>
<sequence>MKKRISGLVAAAAAMVIAVIPVGSNPLSGIASASAGEGGPVDPPLFDDTQDGGTVRVNVVTDQQTDLASVSEAGDTLVTYDTLPMVTLRVDRAGLESLNRSPGVISVTEDVPVAPTLNESTVKIGSDKTAAAGKTGAGISIAILDTGVATKHPFLGARVKTEACFSVNDETYGATSLCSNGSEQQEGTGSADVESGQCATLGSACSHGTHVAGIAAGNGAGISGAPVRGVAPEADIIAIQVFSKVDSETYCGAGNSPCVLSFTSSQIKGLERVYALKKAGSNVIAANMSLGGGRWSSACFSDLRKTIIDNLLAEGVATVVASGNNGYTDAVNAPGCVSSAITVGSTTDDDQLSTFTNRGPLIDLLAPGTSIVSSVPGGSYASKNGTSMAAPHVTGALAVLRHTYPGKTIAHLEAMLKSVGETITYEGAATPRLQLGEAQPTRVTDFNGDGAEDTVIGDPKAAVGGNPDAGAIRVVYGGGKGTAVLHQDLPAIPGSAQPGDRYGESLATFDHNSDGYTDLVVGVPAEDIGVETDAGWVNIIYGAPDGLITGAAALVLRQGTGEGAIRASAPEAGDMFGQTIAAGHTTQGEPYLVIGVPGEELGTIVDAGVAHYLRGSTNVTIHQNTPGMAGDAETSDLFGSSIAASANHIVIGAPGEASGTMTNAGHVQVLAHNLNADNVPTPIVGLLQGNGIVSGAAEAEDQFGSSLAAVAYTPDGAAAPTDTVFAVGSPGEGLAAGTNNVAQAGTVQTFRVTEAGAVTQAASINAEVANVDGELETGDRFGQSLALTNLNPNATGSAQNLVLAVGIPGKNIGTTADAGAIQTFYPFGAPGASDHWIQAGDTSGLGGAPTAGHAVGSHLGATVTSLYIGVPNTAPYGAAYALPWSNATGGRIGTFSAPTSYVPGRNGFPAEGGAFGWAVS</sequence>
<keyword evidence="4" id="KW-0677">Repeat</keyword>
<dbReference type="InterPro" id="IPR023828">
    <property type="entry name" value="Peptidase_S8_Ser-AS"/>
</dbReference>
<dbReference type="Proteomes" id="UP001250181">
    <property type="component" value="Unassembled WGS sequence"/>
</dbReference>
<dbReference type="Gene3D" id="2.130.10.130">
    <property type="entry name" value="Integrin alpha, N-terminal"/>
    <property type="match status" value="2"/>
</dbReference>
<dbReference type="InterPro" id="IPR000209">
    <property type="entry name" value="Peptidase_S8/S53_dom"/>
</dbReference>
<dbReference type="SMART" id="SM00191">
    <property type="entry name" value="Int_alpha"/>
    <property type="match status" value="4"/>
</dbReference>
<dbReference type="Pfam" id="PF01839">
    <property type="entry name" value="FG-GAP"/>
    <property type="match status" value="1"/>
</dbReference>
<dbReference type="SUPFAM" id="SSF52743">
    <property type="entry name" value="Subtilisin-like"/>
    <property type="match status" value="1"/>
</dbReference>
<dbReference type="InterPro" id="IPR022398">
    <property type="entry name" value="Peptidase_S8_His-AS"/>
</dbReference>
<keyword evidence="5 8" id="KW-0378">Hydrolase</keyword>
<feature type="active site" description="Charge relay system" evidence="8">
    <location>
        <position position="387"/>
    </location>
</feature>
<dbReference type="PROSITE" id="PS00138">
    <property type="entry name" value="SUBTILASE_SER"/>
    <property type="match status" value="1"/>
</dbReference>
<dbReference type="InterPro" id="IPR013517">
    <property type="entry name" value="FG-GAP"/>
</dbReference>
<dbReference type="PANTHER" id="PTHR43806">
    <property type="entry name" value="PEPTIDASE S8"/>
    <property type="match status" value="1"/>
</dbReference>
<comment type="similarity">
    <text evidence="1 8 9">Belongs to the peptidase S8 family.</text>
</comment>
<dbReference type="PROSITE" id="PS51892">
    <property type="entry name" value="SUBTILASE"/>
    <property type="match status" value="1"/>
</dbReference>
<evidence type="ECO:0000256" key="4">
    <source>
        <dbReference type="ARBA" id="ARBA00022737"/>
    </source>
</evidence>
<organism evidence="11 12">
    <name type="scientific">Streptomyces tamarix</name>
    <dbReference type="NCBI Taxonomy" id="3078565"/>
    <lineage>
        <taxon>Bacteria</taxon>
        <taxon>Bacillati</taxon>
        <taxon>Actinomycetota</taxon>
        <taxon>Actinomycetes</taxon>
        <taxon>Kitasatosporales</taxon>
        <taxon>Streptomycetaceae</taxon>
        <taxon>Streptomyces</taxon>
    </lineage>
</organism>
<dbReference type="RefSeq" id="WP_315877372.1">
    <property type="nucleotide sequence ID" value="NZ_JAWCTQ010000008.1"/>
</dbReference>
<keyword evidence="12" id="KW-1185">Reference proteome</keyword>
<dbReference type="Pfam" id="PF00082">
    <property type="entry name" value="Peptidase_S8"/>
    <property type="match status" value="1"/>
</dbReference>
<evidence type="ECO:0000313" key="12">
    <source>
        <dbReference type="Proteomes" id="UP001250181"/>
    </source>
</evidence>
<dbReference type="InterPro" id="IPR050131">
    <property type="entry name" value="Peptidase_S8_subtilisin-like"/>
</dbReference>
<reference evidence="11 12" key="1">
    <citation type="submission" date="2023-09" db="EMBL/GenBank/DDBJ databases">
        <title>Streptomyces sp. nov.: A antagonism against Alternaria gaisen Producing Streptochlin, Isolated from Tamarix root soil.</title>
        <authorList>
            <person name="Chen Y."/>
        </authorList>
    </citation>
    <scope>NUCLEOTIDE SEQUENCE [LARGE SCALE GENOMIC DNA]</scope>
    <source>
        <strain evidence="11 12">TRM76323</strain>
    </source>
</reference>
<evidence type="ECO:0000256" key="5">
    <source>
        <dbReference type="ARBA" id="ARBA00022801"/>
    </source>
</evidence>
<evidence type="ECO:0000256" key="6">
    <source>
        <dbReference type="ARBA" id="ARBA00022825"/>
    </source>
</evidence>
<evidence type="ECO:0000259" key="10">
    <source>
        <dbReference type="Pfam" id="PF00082"/>
    </source>
</evidence>
<evidence type="ECO:0000256" key="2">
    <source>
        <dbReference type="ARBA" id="ARBA00022670"/>
    </source>
</evidence>
<dbReference type="EMBL" id="JAWCTQ010000008">
    <property type="protein sequence ID" value="MDT9682289.1"/>
    <property type="molecule type" value="Genomic_DNA"/>
</dbReference>
<feature type="domain" description="Peptidase S8/S53" evidence="10">
    <location>
        <begin position="136"/>
        <end position="416"/>
    </location>
</feature>
<dbReference type="Pfam" id="PF14312">
    <property type="entry name" value="FG-GAP_2"/>
    <property type="match status" value="1"/>
</dbReference>
<dbReference type="InterPro" id="IPR036852">
    <property type="entry name" value="Peptidase_S8/S53_dom_sf"/>
</dbReference>
<keyword evidence="2 8" id="KW-0645">Protease</keyword>
<dbReference type="InterPro" id="IPR028994">
    <property type="entry name" value="Integrin_alpha_N"/>
</dbReference>
<evidence type="ECO:0000256" key="8">
    <source>
        <dbReference type="PROSITE-ProRule" id="PRU01240"/>
    </source>
</evidence>
<evidence type="ECO:0000256" key="3">
    <source>
        <dbReference type="ARBA" id="ARBA00022729"/>
    </source>
</evidence>
<keyword evidence="3" id="KW-0732">Signal</keyword>
<keyword evidence="6 8" id="KW-0720">Serine protease</keyword>
<dbReference type="InterPro" id="IPR023827">
    <property type="entry name" value="Peptidase_S8_Asp-AS"/>
</dbReference>
<feature type="active site" description="Charge relay system" evidence="8">
    <location>
        <position position="145"/>
    </location>
</feature>
<comment type="caution">
    <text evidence="11">The sequence shown here is derived from an EMBL/GenBank/DDBJ whole genome shotgun (WGS) entry which is preliminary data.</text>
</comment>
<dbReference type="PANTHER" id="PTHR43806:SF11">
    <property type="entry name" value="CEREVISIN-RELATED"/>
    <property type="match status" value="1"/>
</dbReference>
<protein>
    <submittedName>
        <fullName evidence="11">S8 family serine peptidase</fullName>
    </submittedName>
</protein>
<feature type="active site" description="Charge relay system" evidence="8">
    <location>
        <position position="207"/>
    </location>
</feature>